<sequence>MKFSLATILFAAGIHAATLQARQDPGCPPESPWQVSSQIYLCCAYTISVVSYALLSVREGDLISPCRTNAVTATERDEATRRARQLEDRVLEESNEIPIIS</sequence>
<evidence type="ECO:0000256" key="1">
    <source>
        <dbReference type="SAM" id="Coils"/>
    </source>
</evidence>
<proteinExistence type="predicted"/>
<dbReference type="EMBL" id="JAGTJR010000007">
    <property type="protein sequence ID" value="KAH7057432.1"/>
    <property type="molecule type" value="Genomic_DNA"/>
</dbReference>
<feature type="coiled-coil region" evidence="1">
    <location>
        <begin position="69"/>
        <end position="96"/>
    </location>
</feature>
<feature type="chain" id="PRO_5045475699" evidence="2">
    <location>
        <begin position="17"/>
        <end position="101"/>
    </location>
</feature>
<keyword evidence="1" id="KW-0175">Coiled coil</keyword>
<evidence type="ECO:0000313" key="4">
    <source>
        <dbReference type="Proteomes" id="UP000774617"/>
    </source>
</evidence>
<evidence type="ECO:0000313" key="3">
    <source>
        <dbReference type="EMBL" id="KAH7057432.1"/>
    </source>
</evidence>
<name>A0ABQ8GJG7_9PEZI</name>
<keyword evidence="2" id="KW-0732">Signal</keyword>
<feature type="signal peptide" evidence="2">
    <location>
        <begin position="1"/>
        <end position="16"/>
    </location>
</feature>
<protein>
    <submittedName>
        <fullName evidence="3">Uncharacterized protein</fullName>
    </submittedName>
</protein>
<keyword evidence="4" id="KW-1185">Reference proteome</keyword>
<dbReference type="Proteomes" id="UP000774617">
    <property type="component" value="Unassembled WGS sequence"/>
</dbReference>
<evidence type="ECO:0000256" key="2">
    <source>
        <dbReference type="SAM" id="SignalP"/>
    </source>
</evidence>
<comment type="caution">
    <text evidence="3">The sequence shown here is derived from an EMBL/GenBank/DDBJ whole genome shotgun (WGS) entry which is preliminary data.</text>
</comment>
<reference evidence="3 4" key="1">
    <citation type="journal article" date="2021" name="Nat. Commun.">
        <title>Genetic determinants of endophytism in the Arabidopsis root mycobiome.</title>
        <authorList>
            <person name="Mesny F."/>
            <person name="Miyauchi S."/>
            <person name="Thiergart T."/>
            <person name="Pickel B."/>
            <person name="Atanasova L."/>
            <person name="Karlsson M."/>
            <person name="Huettel B."/>
            <person name="Barry K.W."/>
            <person name="Haridas S."/>
            <person name="Chen C."/>
            <person name="Bauer D."/>
            <person name="Andreopoulos W."/>
            <person name="Pangilinan J."/>
            <person name="LaButti K."/>
            <person name="Riley R."/>
            <person name="Lipzen A."/>
            <person name="Clum A."/>
            <person name="Drula E."/>
            <person name="Henrissat B."/>
            <person name="Kohler A."/>
            <person name="Grigoriev I.V."/>
            <person name="Martin F.M."/>
            <person name="Hacquard S."/>
        </authorList>
    </citation>
    <scope>NUCLEOTIDE SEQUENCE [LARGE SCALE GENOMIC DNA]</scope>
    <source>
        <strain evidence="3 4">MPI-SDFR-AT-0080</strain>
    </source>
</reference>
<gene>
    <name evidence="3" type="ORF">B0J12DRAFT_654595</name>
</gene>
<organism evidence="3 4">
    <name type="scientific">Macrophomina phaseolina</name>
    <dbReference type="NCBI Taxonomy" id="35725"/>
    <lineage>
        <taxon>Eukaryota</taxon>
        <taxon>Fungi</taxon>
        <taxon>Dikarya</taxon>
        <taxon>Ascomycota</taxon>
        <taxon>Pezizomycotina</taxon>
        <taxon>Dothideomycetes</taxon>
        <taxon>Dothideomycetes incertae sedis</taxon>
        <taxon>Botryosphaeriales</taxon>
        <taxon>Botryosphaeriaceae</taxon>
        <taxon>Macrophomina</taxon>
    </lineage>
</organism>
<accession>A0ABQ8GJG7</accession>